<feature type="transmembrane region" description="Helical" evidence="7">
    <location>
        <begin position="440"/>
        <end position="459"/>
    </location>
</feature>
<dbReference type="Proteomes" id="UP000326757">
    <property type="component" value="Unassembled WGS sequence"/>
</dbReference>
<feature type="transmembrane region" description="Helical" evidence="7">
    <location>
        <begin position="118"/>
        <end position="139"/>
    </location>
</feature>
<dbReference type="PROSITE" id="PS50850">
    <property type="entry name" value="MFS"/>
    <property type="match status" value="1"/>
</dbReference>
<feature type="transmembrane region" description="Helical" evidence="7">
    <location>
        <begin position="320"/>
        <end position="340"/>
    </location>
</feature>
<evidence type="ECO:0000256" key="5">
    <source>
        <dbReference type="ARBA" id="ARBA00023136"/>
    </source>
</evidence>
<keyword evidence="10" id="KW-1185">Reference proteome</keyword>
<dbReference type="GO" id="GO:0022857">
    <property type="term" value="F:transmembrane transporter activity"/>
    <property type="evidence" value="ECO:0007669"/>
    <property type="project" value="InterPro"/>
</dbReference>
<dbReference type="GO" id="GO:0016020">
    <property type="term" value="C:membrane"/>
    <property type="evidence" value="ECO:0007669"/>
    <property type="project" value="UniProtKB-SubCell"/>
</dbReference>
<reference evidence="9 10" key="1">
    <citation type="submission" date="2019-06" db="EMBL/GenBank/DDBJ databases">
        <title>Genome Sequence of the Brown Rot Fungal Pathogen Monilinia laxa.</title>
        <authorList>
            <person name="De Miccolis Angelini R.M."/>
            <person name="Landi L."/>
            <person name="Abate D."/>
            <person name="Pollastro S."/>
            <person name="Romanazzi G."/>
            <person name="Faretra F."/>
        </authorList>
    </citation>
    <scope>NUCLEOTIDE SEQUENCE [LARGE SCALE GENOMIC DNA]</scope>
    <source>
        <strain evidence="9 10">Mlax316</strain>
    </source>
</reference>
<feature type="transmembrane region" description="Helical" evidence="7">
    <location>
        <begin position="93"/>
        <end position="112"/>
    </location>
</feature>
<evidence type="ECO:0000256" key="1">
    <source>
        <dbReference type="ARBA" id="ARBA00004141"/>
    </source>
</evidence>
<dbReference type="PANTHER" id="PTHR23504:SF15">
    <property type="entry name" value="MAJOR FACILITATOR SUPERFAMILY (MFS) PROFILE DOMAIN-CONTAINING PROTEIN"/>
    <property type="match status" value="1"/>
</dbReference>
<evidence type="ECO:0000256" key="7">
    <source>
        <dbReference type="SAM" id="Phobius"/>
    </source>
</evidence>
<protein>
    <recommendedName>
        <fullName evidence="8">Major facilitator superfamily (MFS) profile domain-containing protein</fullName>
    </recommendedName>
</protein>
<keyword evidence="2" id="KW-0813">Transport</keyword>
<feature type="transmembrane region" description="Helical" evidence="7">
    <location>
        <begin position="511"/>
        <end position="528"/>
    </location>
</feature>
<dbReference type="OrthoDB" id="10262656at2759"/>
<evidence type="ECO:0000256" key="4">
    <source>
        <dbReference type="ARBA" id="ARBA00022989"/>
    </source>
</evidence>
<feature type="transmembrane region" description="Helical" evidence="7">
    <location>
        <begin position="416"/>
        <end position="434"/>
    </location>
</feature>
<feature type="compositionally biased region" description="Polar residues" evidence="6">
    <location>
        <begin position="278"/>
        <end position="291"/>
    </location>
</feature>
<dbReference type="InterPro" id="IPR011701">
    <property type="entry name" value="MFS"/>
</dbReference>
<dbReference type="Pfam" id="PF07690">
    <property type="entry name" value="MFS_1"/>
    <property type="match status" value="1"/>
</dbReference>
<evidence type="ECO:0000256" key="2">
    <source>
        <dbReference type="ARBA" id="ARBA00022448"/>
    </source>
</evidence>
<feature type="transmembrane region" description="Helical" evidence="7">
    <location>
        <begin position="59"/>
        <end position="81"/>
    </location>
</feature>
<evidence type="ECO:0000313" key="10">
    <source>
        <dbReference type="Proteomes" id="UP000326757"/>
    </source>
</evidence>
<dbReference type="PANTHER" id="PTHR23504">
    <property type="entry name" value="MAJOR FACILITATOR SUPERFAMILY DOMAIN-CONTAINING PROTEIN 10"/>
    <property type="match status" value="1"/>
</dbReference>
<gene>
    <name evidence="9" type="ORF">EYC80_001253</name>
</gene>
<proteinExistence type="predicted"/>
<dbReference type="InterPro" id="IPR020846">
    <property type="entry name" value="MFS_dom"/>
</dbReference>
<comment type="caution">
    <text evidence="9">The sequence shown here is derived from an EMBL/GenBank/DDBJ whole genome shotgun (WGS) entry which is preliminary data.</text>
</comment>
<sequence>MHSAAGQKGARRRTPPFPTKQMTILALCRICEPIAFMSIFPYIYFMVKDFHITDNDAQIFMYCGMVTSAFAFAEFSSGVAWGRLSDKIGRKPVLLTGLAGTALSMLIFGFSPNLPTALLARALGGLLNGNIGVLQTTVAEMVTVKEHQPRAYTIMPFVWCLGSILGPSLGGALARPVVNWPGTFQHGSIWEKFPYLLPNLVCTVVVTCGVIVGILFLEETHSEKKYRRDPGLEAGKWIISKFKRCAESKSSRCEKAAEADEIILLLTGDSEDQPPGYRTTQGSPRLSSTAASKDPQEPLDLNAHDQFVVPARTKPAATKAFTRQVVINIIGYGILAYHTMTFDSMLPTMLSYKREKDAQPLPEPQLPFKFVGTYGMSSSDVGVVLSIQGLYSMIATIFLFPIAVRRLGALNLFRTMAISYPVLYIVTPYLVLLPENLKMVGLYAVVIWKCTFSTMTYPSNAILLTNSAPSLLMLGTINGVAASTASISRAFGPTVSGFLLSAGASLGYSGLAWWCSAIIAMIGAIISLNMTDKGGRMDVDEKSEEDQEQAFDDEMLDHCAPDTGIAAGAEPRNTIISFEPFNSLRLLLGEYLYKNHFGPFWAVSVGFLFRL</sequence>
<name>A0A5N6K8M9_MONLA</name>
<dbReference type="Gene3D" id="1.20.1250.20">
    <property type="entry name" value="MFS general substrate transporter like domains"/>
    <property type="match status" value="1"/>
</dbReference>
<feature type="transmembrane region" description="Helical" evidence="7">
    <location>
        <begin position="193"/>
        <end position="217"/>
    </location>
</feature>
<dbReference type="EMBL" id="VIGI01000006">
    <property type="protein sequence ID" value="KAB8299149.1"/>
    <property type="molecule type" value="Genomic_DNA"/>
</dbReference>
<organism evidence="9 10">
    <name type="scientific">Monilinia laxa</name>
    <name type="common">Brown rot fungus</name>
    <name type="synonym">Sclerotinia laxa</name>
    <dbReference type="NCBI Taxonomy" id="61186"/>
    <lineage>
        <taxon>Eukaryota</taxon>
        <taxon>Fungi</taxon>
        <taxon>Dikarya</taxon>
        <taxon>Ascomycota</taxon>
        <taxon>Pezizomycotina</taxon>
        <taxon>Leotiomycetes</taxon>
        <taxon>Helotiales</taxon>
        <taxon>Sclerotiniaceae</taxon>
        <taxon>Monilinia</taxon>
    </lineage>
</organism>
<evidence type="ECO:0000259" key="8">
    <source>
        <dbReference type="PROSITE" id="PS50850"/>
    </source>
</evidence>
<keyword evidence="3 7" id="KW-0812">Transmembrane</keyword>
<feature type="transmembrane region" description="Helical" evidence="7">
    <location>
        <begin position="21"/>
        <end position="47"/>
    </location>
</feature>
<comment type="subcellular location">
    <subcellularLocation>
        <location evidence="1">Membrane</location>
        <topology evidence="1">Multi-pass membrane protein</topology>
    </subcellularLocation>
</comment>
<dbReference type="AlphaFoldDB" id="A0A5N6K8M9"/>
<dbReference type="SUPFAM" id="SSF103473">
    <property type="entry name" value="MFS general substrate transporter"/>
    <property type="match status" value="1"/>
</dbReference>
<keyword evidence="4 7" id="KW-1133">Transmembrane helix</keyword>
<accession>A0A5N6K8M9</accession>
<feature type="transmembrane region" description="Helical" evidence="7">
    <location>
        <begin position="471"/>
        <end position="491"/>
    </location>
</feature>
<evidence type="ECO:0000256" key="6">
    <source>
        <dbReference type="SAM" id="MobiDB-lite"/>
    </source>
</evidence>
<feature type="region of interest" description="Disordered" evidence="6">
    <location>
        <begin position="269"/>
        <end position="297"/>
    </location>
</feature>
<feature type="transmembrane region" description="Helical" evidence="7">
    <location>
        <begin position="383"/>
        <end position="404"/>
    </location>
</feature>
<dbReference type="InterPro" id="IPR036259">
    <property type="entry name" value="MFS_trans_sf"/>
</dbReference>
<keyword evidence="5 7" id="KW-0472">Membrane</keyword>
<feature type="domain" description="Major facilitator superfamily (MFS) profile" evidence="8">
    <location>
        <begin position="21"/>
        <end position="535"/>
    </location>
</feature>
<evidence type="ECO:0000256" key="3">
    <source>
        <dbReference type="ARBA" id="ARBA00022692"/>
    </source>
</evidence>
<evidence type="ECO:0000313" key="9">
    <source>
        <dbReference type="EMBL" id="KAB8299149.1"/>
    </source>
</evidence>
<feature type="transmembrane region" description="Helical" evidence="7">
    <location>
        <begin position="151"/>
        <end position="173"/>
    </location>
</feature>